<gene>
    <name evidence="2" type="ORF">UY32_C0039G0006</name>
</gene>
<dbReference type="Proteomes" id="UP000034600">
    <property type="component" value="Unassembled WGS sequence"/>
</dbReference>
<feature type="coiled-coil region" evidence="1">
    <location>
        <begin position="270"/>
        <end position="316"/>
    </location>
</feature>
<protein>
    <submittedName>
        <fullName evidence="2">Uncharacterized protein</fullName>
    </submittedName>
</protein>
<keyword evidence="1" id="KW-0175">Coiled coil</keyword>
<proteinExistence type="predicted"/>
<evidence type="ECO:0000313" key="2">
    <source>
        <dbReference type="EMBL" id="KKU97835.1"/>
    </source>
</evidence>
<dbReference type="AlphaFoldDB" id="A0A0G1XU43"/>
<comment type="caution">
    <text evidence="2">The sequence shown here is derived from an EMBL/GenBank/DDBJ whole genome shotgun (WGS) entry which is preliminary data.</text>
</comment>
<evidence type="ECO:0000313" key="3">
    <source>
        <dbReference type="Proteomes" id="UP000034600"/>
    </source>
</evidence>
<dbReference type="EMBL" id="LCPO01000039">
    <property type="protein sequence ID" value="KKU97835.1"/>
    <property type="molecule type" value="Genomic_DNA"/>
</dbReference>
<reference evidence="2 3" key="1">
    <citation type="journal article" date="2015" name="Nature">
        <title>rRNA introns, odd ribosomes, and small enigmatic genomes across a large radiation of phyla.</title>
        <authorList>
            <person name="Brown C.T."/>
            <person name="Hug L.A."/>
            <person name="Thomas B.C."/>
            <person name="Sharon I."/>
            <person name="Castelle C.J."/>
            <person name="Singh A."/>
            <person name="Wilkins M.J."/>
            <person name="Williams K.H."/>
            <person name="Banfield J.F."/>
        </authorList>
    </citation>
    <scope>NUCLEOTIDE SEQUENCE [LARGE SCALE GENOMIC DNA]</scope>
</reference>
<accession>A0A0G1XU43</accession>
<name>A0A0G1XU43_9BACT</name>
<sequence>MSATQVPFPENPLRAKCISSVLSSTGEWVARWKEEMGKSSPPDAALIGLLHFAFRNFVSENIVTICLSVADGHRQSKLGSEEHILLSISNSFRRYQPSQEVAQKAWQVLCTNIFKSDGWRRIFTIELPFRQLLWFFDPKRGSGNLDDHSNDSYSQLEAEFLSKFVRFVWDFAYAKHHEWRDEKKNPAWAKSVKEMFDQSWAEILEIAWAAGELTFLLDRLDTVSDRVLAKLERIALTGLGKFPKRFMTLEAAANANIQAAHVLIILRVKLREAERQAQIQAARMAEEQAERRGREVEIARQRVAEAQHELDSLSSEQ</sequence>
<evidence type="ECO:0000256" key="1">
    <source>
        <dbReference type="SAM" id="Coils"/>
    </source>
</evidence>
<organism evidence="2 3">
    <name type="scientific">Candidatus Jorgensenbacteria bacterium GW2011_GWC1_48_8</name>
    <dbReference type="NCBI Taxonomy" id="1618666"/>
    <lineage>
        <taxon>Bacteria</taxon>
        <taxon>Candidatus Joergenseniibacteriota</taxon>
    </lineage>
</organism>